<proteinExistence type="predicted"/>
<dbReference type="Proteomes" id="UP000002296">
    <property type="component" value="Unassembled WGS sequence"/>
</dbReference>
<dbReference type="EMBL" id="AAHK01001730">
    <property type="protein sequence ID" value="EAN84320.1"/>
    <property type="molecule type" value="Genomic_DNA"/>
</dbReference>
<evidence type="ECO:0000313" key="2">
    <source>
        <dbReference type="Proteomes" id="UP000002296"/>
    </source>
</evidence>
<dbReference type="PaxDb" id="353153-Q4CVM0"/>
<dbReference type="KEGG" id="tcr:508251.10"/>
<keyword evidence="2" id="KW-1185">Reference proteome</keyword>
<dbReference type="RefSeq" id="XP_806171.1">
    <property type="nucleotide sequence ID" value="XM_801078.1"/>
</dbReference>
<dbReference type="GeneID" id="3536106"/>
<reference evidence="1 2" key="1">
    <citation type="journal article" date="2005" name="Science">
        <title>The genome sequence of Trypanosoma cruzi, etiologic agent of Chagas disease.</title>
        <authorList>
            <person name="El-Sayed N.M."/>
            <person name="Myler P.J."/>
            <person name="Bartholomeu D.C."/>
            <person name="Nilsson D."/>
            <person name="Aggarwal G."/>
            <person name="Tran A.N."/>
            <person name="Ghedin E."/>
            <person name="Worthey E.A."/>
            <person name="Delcher A.L."/>
            <person name="Blandin G."/>
            <person name="Westenberger S.J."/>
            <person name="Caler E."/>
            <person name="Cerqueira G.C."/>
            <person name="Branche C."/>
            <person name="Haas B."/>
            <person name="Anupama A."/>
            <person name="Arner E."/>
            <person name="Aslund L."/>
            <person name="Attipoe P."/>
            <person name="Bontempi E."/>
            <person name="Bringaud F."/>
            <person name="Burton P."/>
            <person name="Cadag E."/>
            <person name="Campbell D.A."/>
            <person name="Carrington M."/>
            <person name="Crabtree J."/>
            <person name="Darban H."/>
            <person name="da Silveira J.F."/>
            <person name="de Jong P."/>
            <person name="Edwards K."/>
            <person name="Englund P.T."/>
            <person name="Fazelina G."/>
            <person name="Feldblyum T."/>
            <person name="Ferella M."/>
            <person name="Frasch A.C."/>
            <person name="Gull K."/>
            <person name="Horn D."/>
            <person name="Hou L."/>
            <person name="Huang Y."/>
            <person name="Kindlund E."/>
            <person name="Klingbeil M."/>
            <person name="Kluge S."/>
            <person name="Koo H."/>
            <person name="Lacerda D."/>
            <person name="Levin M.J."/>
            <person name="Lorenzi H."/>
            <person name="Louie T."/>
            <person name="Machado C.R."/>
            <person name="McCulloch R."/>
            <person name="McKenna A."/>
            <person name="Mizuno Y."/>
            <person name="Mottram J.C."/>
            <person name="Nelson S."/>
            <person name="Ochaya S."/>
            <person name="Osoegawa K."/>
            <person name="Pai G."/>
            <person name="Parsons M."/>
            <person name="Pentony M."/>
            <person name="Pettersson U."/>
            <person name="Pop M."/>
            <person name="Ramirez J.L."/>
            <person name="Rinta J."/>
            <person name="Robertson L."/>
            <person name="Salzberg S.L."/>
            <person name="Sanchez D.O."/>
            <person name="Seyler A."/>
            <person name="Sharma R."/>
            <person name="Shetty J."/>
            <person name="Simpson A.J."/>
            <person name="Sisk E."/>
            <person name="Tammi M.T."/>
            <person name="Tarleton R."/>
            <person name="Teixeira S."/>
            <person name="Van Aken S."/>
            <person name="Vogt C."/>
            <person name="Ward P.N."/>
            <person name="Wickstead B."/>
            <person name="Wortman J."/>
            <person name="White O."/>
            <person name="Fraser C.M."/>
            <person name="Stuart K.D."/>
            <person name="Andersson B."/>
        </authorList>
    </citation>
    <scope>NUCLEOTIDE SEQUENCE [LARGE SCALE GENOMIC DNA]</scope>
    <source>
        <strain evidence="1 2">CL Brener</strain>
    </source>
</reference>
<evidence type="ECO:0000313" key="1">
    <source>
        <dbReference type="EMBL" id="EAN84320.1"/>
    </source>
</evidence>
<sequence length="150" mass="16666">MKNIKPTQKPRLCTGECHRETVHRFPKMACTHALINVTLSPISRRQRAQAAEKAHVARRRQPDGITTSSFSPFSMRVSVPQQCLTDPLPHGTPRIIEPPRYPRSGCVAVLCASRPQLRLPLRVPGLSFTSPIVGRTCSAMVAGVWVFVFI</sequence>
<organism evidence="1 2">
    <name type="scientific">Trypanosoma cruzi (strain CL Brener)</name>
    <dbReference type="NCBI Taxonomy" id="353153"/>
    <lineage>
        <taxon>Eukaryota</taxon>
        <taxon>Discoba</taxon>
        <taxon>Euglenozoa</taxon>
        <taxon>Kinetoplastea</taxon>
        <taxon>Metakinetoplastina</taxon>
        <taxon>Trypanosomatida</taxon>
        <taxon>Trypanosomatidae</taxon>
        <taxon>Trypanosoma</taxon>
        <taxon>Schizotrypanum</taxon>
    </lineage>
</organism>
<accession>Q4CVM0</accession>
<gene>
    <name evidence="1" type="ORF">Tc00.1047053508251.10</name>
</gene>
<comment type="caution">
    <text evidence="1">The sequence shown here is derived from an EMBL/GenBank/DDBJ whole genome shotgun (WGS) entry which is preliminary data.</text>
</comment>
<dbReference type="InParanoid" id="Q4CVM0"/>
<name>Q4CVM0_TRYCC</name>
<protein>
    <submittedName>
        <fullName evidence="1">Uncharacterized protein</fullName>
    </submittedName>
</protein>
<dbReference type="AlphaFoldDB" id="Q4CVM0"/>